<reference evidence="3" key="1">
    <citation type="submission" date="2016-10" db="EMBL/GenBank/DDBJ databases">
        <authorList>
            <person name="Varghese N."/>
            <person name="Submissions S."/>
        </authorList>
    </citation>
    <scope>NUCLEOTIDE SEQUENCE [LARGE SCALE GENOMIC DNA]</scope>
    <source>
        <strain evidence="3">DSM 18887</strain>
    </source>
</reference>
<accession>A0A1H9IZ52</accession>
<keyword evidence="2" id="KW-0449">Lipoprotein</keyword>
<dbReference type="OrthoDB" id="9807866at2"/>
<feature type="chain" id="PRO_5011599964" evidence="1">
    <location>
        <begin position="29"/>
        <end position="66"/>
    </location>
</feature>
<dbReference type="InterPro" id="IPR025985">
    <property type="entry name" value="YnbE"/>
</dbReference>
<dbReference type="Pfam" id="PF13617">
    <property type="entry name" value="Lipoprotein_19"/>
    <property type="match status" value="1"/>
</dbReference>
<dbReference type="AlphaFoldDB" id="A0A1H9IZ52"/>
<protein>
    <submittedName>
        <fullName evidence="2">YnbE-like lipoprotein</fullName>
    </submittedName>
</protein>
<proteinExistence type="predicted"/>
<keyword evidence="3" id="KW-1185">Reference proteome</keyword>
<evidence type="ECO:0000256" key="1">
    <source>
        <dbReference type="SAM" id="SignalP"/>
    </source>
</evidence>
<dbReference type="STRING" id="355243.SAMN03080615_02776"/>
<name>A0A1H9IZ52_9GAMM</name>
<evidence type="ECO:0000313" key="2">
    <source>
        <dbReference type="EMBL" id="SEQ79884.1"/>
    </source>
</evidence>
<dbReference type="RefSeq" id="WP_091359363.1">
    <property type="nucleotide sequence ID" value="NZ_AP025284.1"/>
</dbReference>
<feature type="signal peptide" evidence="1">
    <location>
        <begin position="1"/>
        <end position="28"/>
    </location>
</feature>
<sequence>MYMPKTLQSLTLCSLMLMLAACTPTVQVAVPNEPITINLNVKIKHEILIKVDKEIDNLLEENSELF</sequence>
<organism evidence="2 3">
    <name type="scientific">Amphritea atlantica</name>
    <dbReference type="NCBI Taxonomy" id="355243"/>
    <lineage>
        <taxon>Bacteria</taxon>
        <taxon>Pseudomonadati</taxon>
        <taxon>Pseudomonadota</taxon>
        <taxon>Gammaproteobacteria</taxon>
        <taxon>Oceanospirillales</taxon>
        <taxon>Oceanospirillaceae</taxon>
        <taxon>Amphritea</taxon>
    </lineage>
</organism>
<gene>
    <name evidence="2" type="ORF">SAMN03080615_02776</name>
</gene>
<dbReference type="Proteomes" id="UP000198749">
    <property type="component" value="Unassembled WGS sequence"/>
</dbReference>
<evidence type="ECO:0000313" key="3">
    <source>
        <dbReference type="Proteomes" id="UP000198749"/>
    </source>
</evidence>
<keyword evidence="1" id="KW-0732">Signal</keyword>
<dbReference type="EMBL" id="FOGB01000008">
    <property type="protein sequence ID" value="SEQ79884.1"/>
    <property type="molecule type" value="Genomic_DNA"/>
</dbReference>
<dbReference type="PROSITE" id="PS51257">
    <property type="entry name" value="PROKAR_LIPOPROTEIN"/>
    <property type="match status" value="1"/>
</dbReference>